<proteinExistence type="predicted"/>
<gene>
    <name evidence="2" type="ORF">L9059_01830</name>
</gene>
<dbReference type="Proteomes" id="UP001299876">
    <property type="component" value="Unassembled WGS sequence"/>
</dbReference>
<keyword evidence="2" id="KW-0255">Endonuclease</keyword>
<dbReference type="Pfam" id="PF13391">
    <property type="entry name" value="HNH_2"/>
    <property type="match status" value="1"/>
</dbReference>
<reference evidence="2 3" key="1">
    <citation type="submission" date="2022-02" db="EMBL/GenBank/DDBJ databases">
        <title>Comparative genomics of the first Antarctic Pseudomonas spp. capable of biotransforming 2,4,6-Trinitrotoluene.</title>
        <authorList>
            <person name="Cabrera M.A."/>
            <person name="Marquez S.L."/>
            <person name="Perez-Donoso J.M."/>
        </authorList>
    </citation>
    <scope>NUCLEOTIDE SEQUENCE [LARGE SCALE GENOMIC DNA]</scope>
    <source>
        <strain evidence="2 3">TNT19</strain>
    </source>
</reference>
<keyword evidence="2" id="KW-0540">Nuclease</keyword>
<evidence type="ECO:0000313" key="3">
    <source>
        <dbReference type="Proteomes" id="UP001299876"/>
    </source>
</evidence>
<evidence type="ECO:0000313" key="2">
    <source>
        <dbReference type="EMBL" id="MCK1788945.1"/>
    </source>
</evidence>
<keyword evidence="3" id="KW-1185">Reference proteome</keyword>
<name>A0ABT0ET83_9PSED</name>
<sequence length="424" mass="47288">MEHMKALASSTRAKSGRTPFKPRHVIKFTGYRTWSEHVVAFQRYVEEDLDQQRDAALLEWAGFENRPAGDLPYLINLDLKAYREQRARDAEGEEPPRHLFALDVEDLLEFTSDDIRAAWAFRRHCCGSNEVAAELYALYRVLNGDDEFYAGATTYLGHPEVMAIFAELEGEEQTVQVDYSLPGAPHDAVASVETDPVPSAGLSLAYVRELNMEGLKAAWANRPESFASLEAAAETLAILRSLNSADPARPSFRHMMQHQLVQDLEDSLPSELQAAAPSPSIELELLRADRRTVRTQVSVIRPGQGNFRAAVLERYGGECCITGCRIDTLLEAAHIIPYRGDQSDDPTNGLLLRVDLHRLFDAHLVSIHPTTLTVEVATALEDAGYQAYHGKRLFAFSPKPRILFLETHFSAFNAQRGTGVSPQK</sequence>
<evidence type="ECO:0000259" key="1">
    <source>
        <dbReference type="Pfam" id="PF13391"/>
    </source>
</evidence>
<accession>A0ABT0ET83</accession>
<dbReference type="EMBL" id="JAKNRW010000001">
    <property type="protein sequence ID" value="MCK1788945.1"/>
    <property type="molecule type" value="Genomic_DNA"/>
</dbReference>
<organism evidence="2 3">
    <name type="scientific">Pseudomonas violetae</name>
    <dbReference type="NCBI Taxonomy" id="2915813"/>
    <lineage>
        <taxon>Bacteria</taxon>
        <taxon>Pseudomonadati</taxon>
        <taxon>Pseudomonadota</taxon>
        <taxon>Gammaproteobacteria</taxon>
        <taxon>Pseudomonadales</taxon>
        <taxon>Pseudomonadaceae</taxon>
        <taxon>Pseudomonas</taxon>
    </lineage>
</organism>
<feature type="domain" description="HNH nuclease" evidence="1">
    <location>
        <begin position="319"/>
        <end position="368"/>
    </location>
</feature>
<comment type="caution">
    <text evidence="2">The sequence shown here is derived from an EMBL/GenBank/DDBJ whole genome shotgun (WGS) entry which is preliminary data.</text>
</comment>
<dbReference type="InterPro" id="IPR003615">
    <property type="entry name" value="HNH_nuc"/>
</dbReference>
<dbReference type="GO" id="GO:0004519">
    <property type="term" value="F:endonuclease activity"/>
    <property type="evidence" value="ECO:0007669"/>
    <property type="project" value="UniProtKB-KW"/>
</dbReference>
<keyword evidence="2" id="KW-0378">Hydrolase</keyword>
<dbReference type="RefSeq" id="WP_247286529.1">
    <property type="nucleotide sequence ID" value="NZ_JAKNRW010000001.1"/>
</dbReference>
<protein>
    <submittedName>
        <fullName evidence="2">HNH endonuclease</fullName>
    </submittedName>
</protein>